<feature type="compositionally biased region" description="Polar residues" evidence="1">
    <location>
        <begin position="215"/>
        <end position="232"/>
    </location>
</feature>
<proteinExistence type="predicted"/>
<gene>
    <name evidence="2" type="ORF">PsYK624_155580</name>
</gene>
<evidence type="ECO:0000313" key="3">
    <source>
        <dbReference type="Proteomes" id="UP000703269"/>
    </source>
</evidence>
<comment type="caution">
    <text evidence="2">The sequence shown here is derived from an EMBL/GenBank/DDBJ whole genome shotgun (WGS) entry which is preliminary data.</text>
</comment>
<feature type="compositionally biased region" description="Low complexity" evidence="1">
    <location>
        <begin position="352"/>
        <end position="363"/>
    </location>
</feature>
<evidence type="ECO:0000313" key="2">
    <source>
        <dbReference type="EMBL" id="GJE99304.1"/>
    </source>
</evidence>
<feature type="region of interest" description="Disordered" evidence="1">
    <location>
        <begin position="207"/>
        <end position="251"/>
    </location>
</feature>
<dbReference type="OrthoDB" id="3358956at2759"/>
<feature type="region of interest" description="Disordered" evidence="1">
    <location>
        <begin position="328"/>
        <end position="438"/>
    </location>
</feature>
<accession>A0A9P3GTD7</accession>
<dbReference type="EMBL" id="BPQB01000106">
    <property type="protein sequence ID" value="GJE99304.1"/>
    <property type="molecule type" value="Genomic_DNA"/>
</dbReference>
<sequence length="460" mass="51201">MVATRTKPGANYEQLLLEDTREEKDRLIPIVKARTGPGSGFRIKGTTGIEPICAYIASERLGNNDFSEEAARKASCLQSKVFKETLQTIELVLAAYEQEKREKQKVSYDALVAQHKFNREDFMVSCMRRAELVLVQSGKLGRNLKLPNDMITVAVFVWMCRLLKRQRKVDQDALMEQYDIDQDEIFEVYEALDRSCQRLSRDITAEVQAMRDGQPTDSGATSPTKRSVSRSPSKPFLRDPSASLTRTPTHKRKAVFAAVQAEVDAMEVDETPVKKPRTSPRKSKDDLERNAFSAFQAALCTPSRPDGGLRSALKASSSKMTLDLLASAAQRDDSDDEHAGVEDDALSEVANAPTTDAEMADATTAEETEPGDASEANDMEALEPAELATPRRPGRIPRPIFEAAAQTPKTPRRAKGKTSPKKAKAREPIEDEPPRRRHRPVLLGHWQWFRPDVRVVPTAA</sequence>
<dbReference type="AlphaFoldDB" id="A0A9P3GTD7"/>
<name>A0A9P3GTD7_9APHY</name>
<feature type="compositionally biased region" description="Basic residues" evidence="1">
    <location>
        <begin position="410"/>
        <end position="424"/>
    </location>
</feature>
<protein>
    <submittedName>
        <fullName evidence="2">Uncharacterized protein</fullName>
    </submittedName>
</protein>
<feature type="region of interest" description="Disordered" evidence="1">
    <location>
        <begin position="267"/>
        <end position="287"/>
    </location>
</feature>
<evidence type="ECO:0000256" key="1">
    <source>
        <dbReference type="SAM" id="MobiDB-lite"/>
    </source>
</evidence>
<dbReference type="Proteomes" id="UP000703269">
    <property type="component" value="Unassembled WGS sequence"/>
</dbReference>
<feature type="compositionally biased region" description="Acidic residues" evidence="1">
    <location>
        <begin position="364"/>
        <end position="383"/>
    </location>
</feature>
<organism evidence="2 3">
    <name type="scientific">Phanerochaete sordida</name>
    <dbReference type="NCBI Taxonomy" id="48140"/>
    <lineage>
        <taxon>Eukaryota</taxon>
        <taxon>Fungi</taxon>
        <taxon>Dikarya</taxon>
        <taxon>Basidiomycota</taxon>
        <taxon>Agaricomycotina</taxon>
        <taxon>Agaricomycetes</taxon>
        <taxon>Polyporales</taxon>
        <taxon>Phanerochaetaceae</taxon>
        <taxon>Phanerochaete</taxon>
    </lineage>
</organism>
<keyword evidence="3" id="KW-1185">Reference proteome</keyword>
<reference evidence="2 3" key="1">
    <citation type="submission" date="2021-08" db="EMBL/GenBank/DDBJ databases">
        <title>Draft Genome Sequence of Phanerochaete sordida strain YK-624.</title>
        <authorList>
            <person name="Mori T."/>
            <person name="Dohra H."/>
            <person name="Suzuki T."/>
            <person name="Kawagishi H."/>
            <person name="Hirai H."/>
        </authorList>
    </citation>
    <scope>NUCLEOTIDE SEQUENCE [LARGE SCALE GENOMIC DNA]</scope>
    <source>
        <strain evidence="2 3">YK-624</strain>
    </source>
</reference>
<feature type="compositionally biased region" description="Basic and acidic residues" evidence="1">
    <location>
        <begin position="425"/>
        <end position="434"/>
    </location>
</feature>